<dbReference type="SUPFAM" id="SSF53098">
    <property type="entry name" value="Ribonuclease H-like"/>
    <property type="match status" value="1"/>
</dbReference>
<reference evidence="2" key="1">
    <citation type="submission" date="2020-10" db="EMBL/GenBank/DDBJ databases">
        <authorList>
            <person name="Han B."/>
            <person name="Lu T."/>
            <person name="Zhao Q."/>
            <person name="Huang X."/>
            <person name="Zhao Y."/>
        </authorList>
    </citation>
    <scope>NUCLEOTIDE SEQUENCE</scope>
</reference>
<dbReference type="PANTHER" id="PTHR22891">
    <property type="entry name" value="EUKARYOTIC TRANSLATION INITIATION FACTOR 2C"/>
    <property type="match status" value="1"/>
</dbReference>
<protein>
    <recommendedName>
        <fullName evidence="1">Piwi domain-containing protein</fullName>
    </recommendedName>
</protein>
<dbReference type="InterPro" id="IPR012337">
    <property type="entry name" value="RNaseH-like_sf"/>
</dbReference>
<evidence type="ECO:0000313" key="2">
    <source>
        <dbReference type="EMBL" id="CAD6225494.1"/>
    </source>
</evidence>
<dbReference type="InterPro" id="IPR009829">
    <property type="entry name" value="SKA1"/>
</dbReference>
<keyword evidence="3" id="KW-1185">Reference proteome</keyword>
<dbReference type="Gene3D" id="3.30.420.10">
    <property type="entry name" value="Ribonuclease H-like superfamily/Ribonuclease H"/>
    <property type="match status" value="1"/>
</dbReference>
<accession>A0A811NIF3</accession>
<dbReference type="AlphaFoldDB" id="A0A811NIF3"/>
<dbReference type="InterPro" id="IPR036397">
    <property type="entry name" value="RNaseH_sf"/>
</dbReference>
<dbReference type="SMART" id="SM00950">
    <property type="entry name" value="Piwi"/>
    <property type="match status" value="1"/>
</dbReference>
<proteinExistence type="predicted"/>
<dbReference type="Proteomes" id="UP000604825">
    <property type="component" value="Unassembled WGS sequence"/>
</dbReference>
<evidence type="ECO:0000259" key="1">
    <source>
        <dbReference type="PROSITE" id="PS50822"/>
    </source>
</evidence>
<dbReference type="GO" id="GO:0008017">
    <property type="term" value="F:microtubule binding"/>
    <property type="evidence" value="ECO:0007669"/>
    <property type="project" value="InterPro"/>
</dbReference>
<dbReference type="PROSITE" id="PS50822">
    <property type="entry name" value="PIWI"/>
    <property type="match status" value="1"/>
</dbReference>
<dbReference type="GO" id="GO:0051301">
    <property type="term" value="P:cell division"/>
    <property type="evidence" value="ECO:0007669"/>
    <property type="project" value="InterPro"/>
</dbReference>
<dbReference type="GO" id="GO:0007059">
    <property type="term" value="P:chromosome segregation"/>
    <property type="evidence" value="ECO:0007669"/>
    <property type="project" value="InterPro"/>
</dbReference>
<feature type="domain" description="Piwi" evidence="1">
    <location>
        <begin position="11"/>
        <end position="119"/>
    </location>
</feature>
<organism evidence="2 3">
    <name type="scientific">Miscanthus lutarioriparius</name>
    <dbReference type="NCBI Taxonomy" id="422564"/>
    <lineage>
        <taxon>Eukaryota</taxon>
        <taxon>Viridiplantae</taxon>
        <taxon>Streptophyta</taxon>
        <taxon>Embryophyta</taxon>
        <taxon>Tracheophyta</taxon>
        <taxon>Spermatophyta</taxon>
        <taxon>Magnoliopsida</taxon>
        <taxon>Liliopsida</taxon>
        <taxon>Poales</taxon>
        <taxon>Poaceae</taxon>
        <taxon>PACMAD clade</taxon>
        <taxon>Panicoideae</taxon>
        <taxon>Andropogonodae</taxon>
        <taxon>Andropogoneae</taxon>
        <taxon>Saccharinae</taxon>
        <taxon>Miscanthus</taxon>
    </lineage>
</organism>
<sequence>MGQGDLLKCIVIIAQKNHHTKLFQADSPDNIPPRTIVDSSIVHPRQYDFYMCAQAGPIGTSRPTHYHVLLDEIGFSTDNLQKLVLSLSYVHQRSTATIFVVAAICYAHLAAAQMGQFMKFKEFADTSSGSGVNSSSSAAIPELPLLHADELRDIEATKAVKGKPFFLEVDIKGPGLKLDNMGKAILTDQD</sequence>
<evidence type="ECO:0000313" key="3">
    <source>
        <dbReference type="Proteomes" id="UP000604825"/>
    </source>
</evidence>
<dbReference type="Pfam" id="PF07160">
    <property type="entry name" value="SKA1"/>
    <property type="match status" value="1"/>
</dbReference>
<dbReference type="InterPro" id="IPR003165">
    <property type="entry name" value="Piwi"/>
</dbReference>
<dbReference type="EMBL" id="CAJGYO010000004">
    <property type="protein sequence ID" value="CAD6225494.1"/>
    <property type="molecule type" value="Genomic_DNA"/>
</dbReference>
<comment type="caution">
    <text evidence="2">The sequence shown here is derived from an EMBL/GenBank/DDBJ whole genome shotgun (WGS) entry which is preliminary data.</text>
</comment>
<dbReference type="Pfam" id="PF02171">
    <property type="entry name" value="Piwi"/>
    <property type="match status" value="1"/>
</dbReference>
<gene>
    <name evidence="2" type="ORF">NCGR_LOCUS17510</name>
</gene>
<dbReference type="GO" id="GO:0003676">
    <property type="term" value="F:nucleic acid binding"/>
    <property type="evidence" value="ECO:0007669"/>
    <property type="project" value="InterPro"/>
</dbReference>
<dbReference type="OrthoDB" id="692568at2759"/>
<name>A0A811NIF3_9POAL</name>